<dbReference type="EMBL" id="CABDUW010003671">
    <property type="protein sequence ID" value="VTJ89605.1"/>
    <property type="molecule type" value="Genomic_DNA"/>
</dbReference>
<gene>
    <name evidence="1" type="ORF">MONAX_5E000752</name>
</gene>
<evidence type="ECO:0000313" key="2">
    <source>
        <dbReference type="Proteomes" id="UP000335636"/>
    </source>
</evidence>
<organism evidence="1 2">
    <name type="scientific">Marmota monax</name>
    <name type="common">Woodchuck</name>
    <dbReference type="NCBI Taxonomy" id="9995"/>
    <lineage>
        <taxon>Eukaryota</taxon>
        <taxon>Metazoa</taxon>
        <taxon>Chordata</taxon>
        <taxon>Craniata</taxon>
        <taxon>Vertebrata</taxon>
        <taxon>Euteleostomi</taxon>
        <taxon>Mammalia</taxon>
        <taxon>Eutheria</taxon>
        <taxon>Euarchontoglires</taxon>
        <taxon>Glires</taxon>
        <taxon>Rodentia</taxon>
        <taxon>Sciuromorpha</taxon>
        <taxon>Sciuridae</taxon>
        <taxon>Xerinae</taxon>
        <taxon>Marmotini</taxon>
        <taxon>Marmota</taxon>
    </lineage>
</organism>
<reference evidence="1" key="1">
    <citation type="submission" date="2019-04" db="EMBL/GenBank/DDBJ databases">
        <authorList>
            <person name="Alioto T."/>
            <person name="Alioto T."/>
        </authorList>
    </citation>
    <scope>NUCLEOTIDE SEQUENCE [LARGE SCALE GENOMIC DNA]</scope>
</reference>
<keyword evidence="2" id="KW-1185">Reference proteome</keyword>
<accession>A0A5E4D619</accession>
<proteinExistence type="predicted"/>
<comment type="caution">
    <text evidence="1">The sequence shown here is derived from an EMBL/GenBank/DDBJ whole genome shotgun (WGS) entry which is preliminary data.</text>
</comment>
<name>A0A5E4D619_MARMO</name>
<sequence length="127" mass="14639">MVSAPPRGFPQTFRNLNQSCSKSECLPQEAFPSNQRLPSYNLNHTHILQRNSEVRLKPLTTFVSLEKIIKNEANPGLIVSNFVKLHKVKLLYNTKIQLSHLLRTCNVLDFFPLCKIRFSFEARVNLT</sequence>
<protein>
    <submittedName>
        <fullName evidence="1">Uncharacterized protein</fullName>
    </submittedName>
</protein>
<dbReference type="Proteomes" id="UP000335636">
    <property type="component" value="Unassembled WGS sequence"/>
</dbReference>
<dbReference type="AlphaFoldDB" id="A0A5E4D619"/>
<evidence type="ECO:0000313" key="1">
    <source>
        <dbReference type="EMBL" id="VTJ89605.1"/>
    </source>
</evidence>